<evidence type="ECO:0000256" key="11">
    <source>
        <dbReference type="ARBA" id="ARBA00022840"/>
    </source>
</evidence>
<dbReference type="EC" id="2.7.1.48" evidence="5 16"/>
<keyword evidence="9 16" id="KW-0547">Nucleotide-binding</keyword>
<dbReference type="InterPro" id="IPR026008">
    <property type="entry name" value="Uridine_kinase"/>
</dbReference>
<evidence type="ECO:0000256" key="15">
    <source>
        <dbReference type="ARBA" id="ARBA00048909"/>
    </source>
</evidence>
<evidence type="ECO:0000256" key="4">
    <source>
        <dbReference type="ARBA" id="ARBA00005408"/>
    </source>
</evidence>
<dbReference type="GO" id="GO:0004849">
    <property type="term" value="F:uridine kinase activity"/>
    <property type="evidence" value="ECO:0007669"/>
    <property type="project" value="UniProtKB-UniRule"/>
</dbReference>
<comment type="pathway">
    <text evidence="3 16 17">Pyrimidine metabolism; CTP biosynthesis via salvage pathway; CTP from cytidine: step 1/3.</text>
</comment>
<dbReference type="PRINTS" id="PR00988">
    <property type="entry name" value="URIDINKINASE"/>
</dbReference>
<dbReference type="EMBL" id="PUFO01000025">
    <property type="protein sequence ID" value="TDG79189.1"/>
    <property type="molecule type" value="Genomic_DNA"/>
</dbReference>
<accession>A0A4R5NRN7</accession>
<comment type="caution">
    <text evidence="19">The sequence shown here is derived from an EMBL/GenBank/DDBJ whole genome shotgun (WGS) entry which is preliminary data.</text>
</comment>
<comment type="subcellular location">
    <subcellularLocation>
        <location evidence="1 16 17">Cytoplasm</location>
    </subcellularLocation>
</comment>
<dbReference type="InterPro" id="IPR027417">
    <property type="entry name" value="P-loop_NTPase"/>
</dbReference>
<name>A0A4R5NRN7_9LACO</name>
<dbReference type="RefSeq" id="WP_010619936.1">
    <property type="nucleotide sequence ID" value="NZ_CP042371.1"/>
</dbReference>
<dbReference type="UniPathway" id="UPA00574">
    <property type="reaction ID" value="UER00637"/>
</dbReference>
<dbReference type="Gene3D" id="3.40.50.300">
    <property type="entry name" value="P-loop containing nucleotide triphosphate hydrolases"/>
    <property type="match status" value="1"/>
</dbReference>
<evidence type="ECO:0000256" key="12">
    <source>
        <dbReference type="ARBA" id="ARBA00030641"/>
    </source>
</evidence>
<evidence type="ECO:0000256" key="1">
    <source>
        <dbReference type="ARBA" id="ARBA00004496"/>
    </source>
</evidence>
<dbReference type="GO" id="GO:0044206">
    <property type="term" value="P:UMP salvage"/>
    <property type="evidence" value="ECO:0007669"/>
    <property type="project" value="UniProtKB-UniRule"/>
</dbReference>
<dbReference type="GO" id="GO:0005524">
    <property type="term" value="F:ATP binding"/>
    <property type="evidence" value="ECO:0007669"/>
    <property type="project" value="UniProtKB-UniRule"/>
</dbReference>
<keyword evidence="8 16" id="KW-0808">Transferase</keyword>
<comment type="pathway">
    <text evidence="2 16 17">Pyrimidine metabolism; UMP biosynthesis via salvage pathway; UMP from uridine: step 1/1.</text>
</comment>
<feature type="domain" description="Phosphoribulokinase/uridine kinase" evidence="18">
    <location>
        <begin position="11"/>
        <end position="197"/>
    </location>
</feature>
<dbReference type="NCBIfam" id="NF004018">
    <property type="entry name" value="PRK05480.1"/>
    <property type="match status" value="1"/>
</dbReference>
<reference evidence="19 20" key="1">
    <citation type="journal article" date="2019" name="Appl. Microbiol. Biotechnol.">
        <title>Uncovering carbohydrate metabolism through a genotype-phenotype association study of 56 lactic acid bacteria genomes.</title>
        <authorList>
            <person name="Buron-Moles G."/>
            <person name="Chailyan A."/>
            <person name="Dolejs I."/>
            <person name="Forster J."/>
            <person name="Miks M.H."/>
        </authorList>
    </citation>
    <scope>NUCLEOTIDE SEQUENCE [LARGE SCALE GENOMIC DNA]</scope>
    <source>
        <strain evidence="19 20">ATCC 49373</strain>
    </source>
</reference>
<feature type="binding site" evidence="16">
    <location>
        <begin position="16"/>
        <end position="23"/>
    </location>
    <ligand>
        <name>ATP</name>
        <dbReference type="ChEBI" id="CHEBI:30616"/>
    </ligand>
</feature>
<evidence type="ECO:0000256" key="13">
    <source>
        <dbReference type="ARBA" id="ARBA00031452"/>
    </source>
</evidence>
<comment type="similarity">
    <text evidence="4 16 17">Belongs to the uridine kinase family.</text>
</comment>
<dbReference type="GO" id="GO:0043771">
    <property type="term" value="F:cytidine kinase activity"/>
    <property type="evidence" value="ECO:0007669"/>
    <property type="project" value="RHEA"/>
</dbReference>
<dbReference type="STRING" id="1122149.FD44_GL001379"/>
<evidence type="ECO:0000256" key="2">
    <source>
        <dbReference type="ARBA" id="ARBA00004690"/>
    </source>
</evidence>
<sequence length="225" mass="25816">MGTDKHKQPVVIGVTGGSGSGKTSVSRAIFNQLAGHSLMILQQDSYYNDQTNMSMAERKAVNYDHPLAFDTKLLADQLEKLRRHEPIEKPVYDYEQFTRSKKTIHQEPMDVIILEGILILEDERLRDLMDIKVFVDTDDDIRIIRRIERDVKERGRTLDSVIQQYLATVKPMYHQFVEPTKRYADIIVPEGGENQVAIDLLTTKIRSILIANGNDKIFNNQDTTI</sequence>
<gene>
    <name evidence="16" type="primary">udk</name>
    <name evidence="19" type="ORF">C5L31_001138</name>
</gene>
<keyword evidence="11 16" id="KW-0067">ATP-binding</keyword>
<proteinExistence type="inferred from homology"/>
<dbReference type="UniPathway" id="UPA00579">
    <property type="reaction ID" value="UER00640"/>
</dbReference>
<evidence type="ECO:0000313" key="19">
    <source>
        <dbReference type="EMBL" id="TDG79189.1"/>
    </source>
</evidence>
<evidence type="ECO:0000256" key="8">
    <source>
        <dbReference type="ARBA" id="ARBA00022679"/>
    </source>
</evidence>
<evidence type="ECO:0000259" key="18">
    <source>
        <dbReference type="Pfam" id="PF00485"/>
    </source>
</evidence>
<evidence type="ECO:0000256" key="7">
    <source>
        <dbReference type="ARBA" id="ARBA00022490"/>
    </source>
</evidence>
<evidence type="ECO:0000256" key="5">
    <source>
        <dbReference type="ARBA" id="ARBA00012137"/>
    </source>
</evidence>
<evidence type="ECO:0000256" key="9">
    <source>
        <dbReference type="ARBA" id="ARBA00022741"/>
    </source>
</evidence>
<evidence type="ECO:0000256" key="14">
    <source>
        <dbReference type="ARBA" id="ARBA00047436"/>
    </source>
</evidence>
<dbReference type="SUPFAM" id="SSF52540">
    <property type="entry name" value="P-loop containing nucleoside triphosphate hydrolases"/>
    <property type="match status" value="1"/>
</dbReference>
<keyword evidence="10 16" id="KW-0418">Kinase</keyword>
<dbReference type="AlphaFoldDB" id="A0A4R5NRN7"/>
<dbReference type="OrthoDB" id="9777642at2"/>
<evidence type="ECO:0000256" key="6">
    <source>
        <dbReference type="ARBA" id="ARBA00021478"/>
    </source>
</evidence>
<dbReference type="GO" id="GO:0044211">
    <property type="term" value="P:CTP salvage"/>
    <property type="evidence" value="ECO:0007669"/>
    <property type="project" value="UniProtKB-UniRule"/>
</dbReference>
<dbReference type="GO" id="GO:0005737">
    <property type="term" value="C:cytoplasm"/>
    <property type="evidence" value="ECO:0007669"/>
    <property type="project" value="UniProtKB-SubCell"/>
</dbReference>
<dbReference type="PANTHER" id="PTHR10285">
    <property type="entry name" value="URIDINE KINASE"/>
    <property type="match status" value="1"/>
</dbReference>
<dbReference type="CDD" id="cd02023">
    <property type="entry name" value="UMPK"/>
    <property type="match status" value="1"/>
</dbReference>
<evidence type="ECO:0000256" key="10">
    <source>
        <dbReference type="ARBA" id="ARBA00022777"/>
    </source>
</evidence>
<keyword evidence="7 16" id="KW-0963">Cytoplasm</keyword>
<protein>
    <recommendedName>
        <fullName evidence="6 16">Uridine kinase</fullName>
        <ecNumber evidence="5 16">2.7.1.48</ecNumber>
    </recommendedName>
    <alternativeName>
        <fullName evidence="12 16">Cytidine monophosphokinase</fullName>
    </alternativeName>
    <alternativeName>
        <fullName evidence="13 16">Uridine monophosphokinase</fullName>
    </alternativeName>
</protein>
<keyword evidence="20" id="KW-1185">Reference proteome</keyword>
<dbReference type="InterPro" id="IPR006083">
    <property type="entry name" value="PRK/URK"/>
</dbReference>
<evidence type="ECO:0000256" key="3">
    <source>
        <dbReference type="ARBA" id="ARBA00004784"/>
    </source>
</evidence>
<evidence type="ECO:0000313" key="20">
    <source>
        <dbReference type="Proteomes" id="UP000294854"/>
    </source>
</evidence>
<comment type="catalytic activity">
    <reaction evidence="14 17">
        <text>cytidine + ATP = CMP + ADP + H(+)</text>
        <dbReference type="Rhea" id="RHEA:24674"/>
        <dbReference type="ChEBI" id="CHEBI:15378"/>
        <dbReference type="ChEBI" id="CHEBI:17562"/>
        <dbReference type="ChEBI" id="CHEBI:30616"/>
        <dbReference type="ChEBI" id="CHEBI:60377"/>
        <dbReference type="ChEBI" id="CHEBI:456216"/>
        <dbReference type="EC" id="2.7.1.48"/>
    </reaction>
</comment>
<dbReference type="Proteomes" id="UP000294854">
    <property type="component" value="Unassembled WGS sequence"/>
</dbReference>
<evidence type="ECO:0000256" key="16">
    <source>
        <dbReference type="HAMAP-Rule" id="MF_00551"/>
    </source>
</evidence>
<comment type="catalytic activity">
    <reaction evidence="15 16 17">
        <text>uridine + ATP = UMP + ADP + H(+)</text>
        <dbReference type="Rhea" id="RHEA:16825"/>
        <dbReference type="ChEBI" id="CHEBI:15378"/>
        <dbReference type="ChEBI" id="CHEBI:16704"/>
        <dbReference type="ChEBI" id="CHEBI:30616"/>
        <dbReference type="ChEBI" id="CHEBI:57865"/>
        <dbReference type="ChEBI" id="CHEBI:456216"/>
        <dbReference type="EC" id="2.7.1.48"/>
    </reaction>
</comment>
<evidence type="ECO:0000256" key="17">
    <source>
        <dbReference type="RuleBase" id="RU003825"/>
    </source>
</evidence>
<dbReference type="Pfam" id="PF00485">
    <property type="entry name" value="PRK"/>
    <property type="match status" value="1"/>
</dbReference>
<organism evidence="19 20">
    <name type="scientific">Secundilactobacillus malefermentans</name>
    <dbReference type="NCBI Taxonomy" id="176292"/>
    <lineage>
        <taxon>Bacteria</taxon>
        <taxon>Bacillati</taxon>
        <taxon>Bacillota</taxon>
        <taxon>Bacilli</taxon>
        <taxon>Lactobacillales</taxon>
        <taxon>Lactobacillaceae</taxon>
        <taxon>Secundilactobacillus</taxon>
    </lineage>
</organism>
<dbReference type="FunFam" id="3.40.50.300:FF:000339">
    <property type="entry name" value="Uridine kinase"/>
    <property type="match status" value="1"/>
</dbReference>
<dbReference type="HAMAP" id="MF_00551">
    <property type="entry name" value="Uridine_kinase"/>
    <property type="match status" value="1"/>
</dbReference>
<dbReference type="InterPro" id="IPR000764">
    <property type="entry name" value="Uridine_kinase-like"/>
</dbReference>
<dbReference type="NCBIfam" id="TIGR00235">
    <property type="entry name" value="udk"/>
    <property type="match status" value="1"/>
</dbReference>